<gene>
    <name evidence="1" type="ORF">PAECIP111802_04993</name>
</gene>
<name>A0ABM8VNL7_9BACL</name>
<comment type="caution">
    <text evidence="1">The sequence shown here is derived from an EMBL/GenBank/DDBJ whole genome shotgun (WGS) entry which is preliminary data.</text>
</comment>
<organism evidence="1 2">
    <name type="scientific">Paenibacillus allorhizosphaerae</name>
    <dbReference type="NCBI Taxonomy" id="2849866"/>
    <lineage>
        <taxon>Bacteria</taxon>
        <taxon>Bacillati</taxon>
        <taxon>Bacillota</taxon>
        <taxon>Bacilli</taxon>
        <taxon>Bacillales</taxon>
        <taxon>Paenibacillaceae</taxon>
        <taxon>Paenibacillus</taxon>
    </lineage>
</organism>
<reference evidence="1 2" key="1">
    <citation type="submission" date="2021-06" db="EMBL/GenBank/DDBJ databases">
        <authorList>
            <person name="Criscuolo A."/>
        </authorList>
    </citation>
    <scope>NUCLEOTIDE SEQUENCE [LARGE SCALE GENOMIC DNA]</scope>
    <source>
        <strain evidence="2">CIP 111802</strain>
    </source>
</reference>
<sequence length="137" mass="16468">MVLNRKRPFESVNKTNKVSRILKVQEFIDFFVLAEIIQQPRYVRELDELMVKHLQGIGVNVSYMSKRLDFMEQEGYITRFWDNEDKRHNHYCKITDTGTDYFKKLLQSVPDKVNEALMFYKSLDNYINKFGKVNFIK</sequence>
<protein>
    <recommendedName>
        <fullName evidence="3">MarR family transcriptional regulator</fullName>
    </recommendedName>
</protein>
<dbReference type="RefSeq" id="WP_218101243.1">
    <property type="nucleotide sequence ID" value="NZ_CAJVCE010000016.1"/>
</dbReference>
<proteinExistence type="predicted"/>
<evidence type="ECO:0000313" key="1">
    <source>
        <dbReference type="EMBL" id="CAG7651556.1"/>
    </source>
</evidence>
<dbReference type="Proteomes" id="UP000730618">
    <property type="component" value="Unassembled WGS sequence"/>
</dbReference>
<keyword evidence="2" id="KW-1185">Reference proteome</keyword>
<evidence type="ECO:0000313" key="2">
    <source>
        <dbReference type="Proteomes" id="UP000730618"/>
    </source>
</evidence>
<accession>A0ABM8VNL7</accession>
<evidence type="ECO:0008006" key="3">
    <source>
        <dbReference type="Google" id="ProtNLM"/>
    </source>
</evidence>
<dbReference type="EMBL" id="CAJVCE010000016">
    <property type="protein sequence ID" value="CAG7651556.1"/>
    <property type="molecule type" value="Genomic_DNA"/>
</dbReference>